<protein>
    <submittedName>
        <fullName evidence="1">Uncharacterized protein</fullName>
    </submittedName>
</protein>
<comment type="caution">
    <text evidence="1">The sequence shown here is derived from an EMBL/GenBank/DDBJ whole genome shotgun (WGS) entry which is preliminary data.</text>
</comment>
<accession>A0AAV3S8Z2</accession>
<name>A0AAV3S8Z2_9EURY</name>
<dbReference type="EMBL" id="BAAABL010000054">
    <property type="protein sequence ID" value="GAA0304527.1"/>
    <property type="molecule type" value="Genomic_DNA"/>
</dbReference>
<dbReference type="AlphaFoldDB" id="A0AAV3S8Z2"/>
<proteinExistence type="predicted"/>
<reference evidence="1 2" key="1">
    <citation type="journal article" date="2019" name="Int. J. Syst. Evol. Microbiol.">
        <title>The Global Catalogue of Microorganisms (GCM) 10K type strain sequencing project: providing services to taxonomists for standard genome sequencing and annotation.</title>
        <authorList>
            <consortium name="The Broad Institute Genomics Platform"/>
            <consortium name="The Broad Institute Genome Sequencing Center for Infectious Disease"/>
            <person name="Wu L."/>
            <person name="Ma J."/>
        </authorList>
    </citation>
    <scope>NUCLEOTIDE SEQUENCE [LARGE SCALE GENOMIC DNA]</scope>
    <source>
        <strain evidence="1 2">JCM 16330</strain>
    </source>
</reference>
<evidence type="ECO:0000313" key="1">
    <source>
        <dbReference type="EMBL" id="GAA0304527.1"/>
    </source>
</evidence>
<sequence length="103" mass="11440">MKIRSPVPSSGGRRYEITGAASRDLLWLFGCEAEVAIGVNRELIVKRGDVDDGVSSRLGDVVDLWWVTVAFRELRHDAGSSRHRHLLMLAYHLLKFGAAHSAL</sequence>
<keyword evidence="2" id="KW-1185">Reference proteome</keyword>
<organism evidence="1 2">
    <name type="scientific">Halarchaeum salinum</name>
    <dbReference type="NCBI Taxonomy" id="489912"/>
    <lineage>
        <taxon>Archaea</taxon>
        <taxon>Methanobacteriati</taxon>
        <taxon>Methanobacteriota</taxon>
        <taxon>Stenosarchaea group</taxon>
        <taxon>Halobacteria</taxon>
        <taxon>Halobacteriales</taxon>
        <taxon>Halobacteriaceae</taxon>
    </lineage>
</organism>
<gene>
    <name evidence="1" type="ORF">GCM10009066_18040</name>
</gene>
<evidence type="ECO:0000313" key="2">
    <source>
        <dbReference type="Proteomes" id="UP001500837"/>
    </source>
</evidence>
<dbReference type="Proteomes" id="UP001500837">
    <property type="component" value="Unassembled WGS sequence"/>
</dbReference>